<reference evidence="2" key="1">
    <citation type="journal article" date="2019" name="Int. J. Syst. Evol. Microbiol.">
        <title>The Global Catalogue of Microorganisms (GCM) 10K type strain sequencing project: providing services to taxonomists for standard genome sequencing and annotation.</title>
        <authorList>
            <consortium name="The Broad Institute Genomics Platform"/>
            <consortium name="The Broad Institute Genome Sequencing Center for Infectious Disease"/>
            <person name="Wu L."/>
            <person name="Ma J."/>
        </authorList>
    </citation>
    <scope>NUCLEOTIDE SEQUENCE [LARGE SCALE GENOMIC DNA]</scope>
    <source>
        <strain evidence="2">CGMCC 4.1434</strain>
    </source>
</reference>
<gene>
    <name evidence="1" type="ORF">ACFPRA_01265</name>
</gene>
<sequence>MPEKDIQMIIEMKEDIANIKTLLNTMAKQTILQRKRYSRPNRLTTD</sequence>
<dbReference type="Proteomes" id="UP001596109">
    <property type="component" value="Unassembled WGS sequence"/>
</dbReference>
<evidence type="ECO:0000313" key="2">
    <source>
        <dbReference type="Proteomes" id="UP001596109"/>
    </source>
</evidence>
<organism evidence="1 2">
    <name type="scientific">Sporosarcina soli</name>
    <dbReference type="NCBI Taxonomy" id="334736"/>
    <lineage>
        <taxon>Bacteria</taxon>
        <taxon>Bacillati</taxon>
        <taxon>Bacillota</taxon>
        <taxon>Bacilli</taxon>
        <taxon>Bacillales</taxon>
        <taxon>Caryophanaceae</taxon>
        <taxon>Sporosarcina</taxon>
    </lineage>
</organism>
<keyword evidence="2" id="KW-1185">Reference proteome</keyword>
<accession>A0ABW0TDT6</accession>
<comment type="caution">
    <text evidence="1">The sequence shown here is derived from an EMBL/GenBank/DDBJ whole genome shotgun (WGS) entry which is preliminary data.</text>
</comment>
<name>A0ABW0TDT6_9BACL</name>
<dbReference type="RefSeq" id="WP_381429635.1">
    <property type="nucleotide sequence ID" value="NZ_JBHSNO010000001.1"/>
</dbReference>
<protein>
    <submittedName>
        <fullName evidence="1">Uncharacterized protein</fullName>
    </submittedName>
</protein>
<proteinExistence type="predicted"/>
<evidence type="ECO:0000313" key="1">
    <source>
        <dbReference type="EMBL" id="MFC5587536.1"/>
    </source>
</evidence>
<dbReference type="EMBL" id="JBHSNO010000001">
    <property type="protein sequence ID" value="MFC5587536.1"/>
    <property type="molecule type" value="Genomic_DNA"/>
</dbReference>